<dbReference type="InterPro" id="IPR036619">
    <property type="entry name" value="NinB_sf"/>
</dbReference>
<evidence type="ECO:0000313" key="1">
    <source>
        <dbReference type="EMBL" id="DAE26905.1"/>
    </source>
</evidence>
<sequence>MEFTGKVSGITMDYATGKYNISFQAESADAVTSQYDSIKDIDRLVITAKKYRKRRSLDANAYAWVLMTKIADAQEYPTTKEEIYEKMLKDYGVLEEVDGAPITVTVKACVDMSRISGHWLLIKNNGTFKVYAMIKGSSEYDTKEMSHFIDGIIAECKELGIETLPPAELEEMMKAWKP</sequence>
<protein>
    <submittedName>
        <fullName evidence="1">NinB protein</fullName>
    </submittedName>
</protein>
<dbReference type="EMBL" id="BK015824">
    <property type="protein sequence ID" value="DAE26905.1"/>
    <property type="molecule type" value="Genomic_DNA"/>
</dbReference>
<name>A0A8S5R762_9VIRU</name>
<reference evidence="1" key="1">
    <citation type="journal article" date="2021" name="Proc. Natl. Acad. Sci. U.S.A.">
        <title>A Catalog of Tens of Thousands of Viruses from Human Metagenomes Reveals Hidden Associations with Chronic Diseases.</title>
        <authorList>
            <person name="Tisza M.J."/>
            <person name="Buck C.B."/>
        </authorList>
    </citation>
    <scope>NUCLEOTIDE SEQUENCE</scope>
    <source>
        <strain evidence="1">Ct6Ax4</strain>
    </source>
</reference>
<organism evidence="1">
    <name type="scientific">virus sp. ct6Ax4</name>
    <dbReference type="NCBI Taxonomy" id="2826791"/>
    <lineage>
        <taxon>Viruses</taxon>
    </lineage>
</organism>
<accession>A0A8S5R762</accession>
<dbReference type="Gene3D" id="1.10.3790.10">
    <property type="entry name" value="NinB"/>
    <property type="match status" value="1"/>
</dbReference>
<proteinExistence type="predicted"/>